<reference evidence="8 9" key="1">
    <citation type="submission" date="2024-02" db="EMBL/GenBank/DDBJ databases">
        <authorList>
            <person name="Daric V."/>
            <person name="Darras S."/>
        </authorList>
    </citation>
    <scope>NUCLEOTIDE SEQUENCE [LARGE SCALE GENOMIC DNA]</scope>
</reference>
<keyword evidence="3" id="KW-0813">Transport</keyword>
<evidence type="ECO:0000256" key="7">
    <source>
        <dbReference type="SAM" id="Phobius"/>
    </source>
</evidence>
<feature type="transmembrane region" description="Helical" evidence="7">
    <location>
        <begin position="319"/>
        <end position="337"/>
    </location>
</feature>
<feature type="transmembrane region" description="Helical" evidence="7">
    <location>
        <begin position="229"/>
        <end position="248"/>
    </location>
</feature>
<evidence type="ECO:0000256" key="3">
    <source>
        <dbReference type="ARBA" id="ARBA00022597"/>
    </source>
</evidence>
<feature type="transmembrane region" description="Helical" evidence="7">
    <location>
        <begin position="268"/>
        <end position="289"/>
    </location>
</feature>
<comment type="caution">
    <text evidence="8">The sequence shown here is derived from an EMBL/GenBank/DDBJ whole genome shotgun (WGS) entry which is preliminary data.</text>
</comment>
<feature type="transmembrane region" description="Helical" evidence="7">
    <location>
        <begin position="161"/>
        <end position="178"/>
    </location>
</feature>
<gene>
    <name evidence="8" type="ORF">CVLEPA_LOCUS20742</name>
</gene>
<evidence type="ECO:0000256" key="2">
    <source>
        <dbReference type="ARBA" id="ARBA00009976"/>
    </source>
</evidence>
<proteinExistence type="inferred from homology"/>
<protein>
    <recommendedName>
        <fullName evidence="10">UDP-galactose translocator</fullName>
    </recommendedName>
</protein>
<feature type="transmembrane region" description="Helical" evidence="7">
    <location>
        <begin position="31"/>
        <end position="51"/>
    </location>
</feature>
<evidence type="ECO:0008006" key="10">
    <source>
        <dbReference type="Google" id="ProtNLM"/>
    </source>
</evidence>
<feature type="transmembrane region" description="Helical" evidence="7">
    <location>
        <begin position="198"/>
        <end position="217"/>
    </location>
</feature>
<dbReference type="Pfam" id="PF04142">
    <property type="entry name" value="Nuc_sug_transp"/>
    <property type="match status" value="1"/>
</dbReference>
<keyword evidence="6 7" id="KW-0472">Membrane</keyword>
<comment type="subcellular location">
    <subcellularLocation>
        <location evidence="1">Golgi apparatus membrane</location>
        <topology evidence="1">Multi-pass membrane protein</topology>
    </subcellularLocation>
</comment>
<evidence type="ECO:0000256" key="5">
    <source>
        <dbReference type="ARBA" id="ARBA00022989"/>
    </source>
</evidence>
<accession>A0ABP0GAD0</accession>
<organism evidence="8 9">
    <name type="scientific">Clavelina lepadiformis</name>
    <name type="common">Light-bulb sea squirt</name>
    <name type="synonym">Ascidia lepadiformis</name>
    <dbReference type="NCBI Taxonomy" id="159417"/>
    <lineage>
        <taxon>Eukaryota</taxon>
        <taxon>Metazoa</taxon>
        <taxon>Chordata</taxon>
        <taxon>Tunicata</taxon>
        <taxon>Ascidiacea</taxon>
        <taxon>Aplousobranchia</taxon>
        <taxon>Clavelinidae</taxon>
        <taxon>Clavelina</taxon>
    </lineage>
</organism>
<comment type="similarity">
    <text evidence="2">Belongs to the nucleotide-sugar transporter family. SLC35A subfamily.</text>
</comment>
<keyword evidence="4 7" id="KW-0812">Transmembrane</keyword>
<evidence type="ECO:0000313" key="8">
    <source>
        <dbReference type="EMBL" id="CAK8688764.1"/>
    </source>
</evidence>
<dbReference type="InterPro" id="IPR037185">
    <property type="entry name" value="EmrE-like"/>
</dbReference>
<dbReference type="SUPFAM" id="SSF103481">
    <property type="entry name" value="Multidrug resistance efflux transporter EmrE"/>
    <property type="match status" value="2"/>
</dbReference>
<name>A0ABP0GAD0_CLALP</name>
<keyword evidence="5 7" id="KW-1133">Transmembrane helix</keyword>
<dbReference type="EMBL" id="CAWYQH010000108">
    <property type="protein sequence ID" value="CAK8688764.1"/>
    <property type="molecule type" value="Genomic_DNA"/>
</dbReference>
<evidence type="ECO:0000256" key="4">
    <source>
        <dbReference type="ARBA" id="ARBA00022692"/>
    </source>
</evidence>
<dbReference type="PIRSF" id="PIRSF005799">
    <property type="entry name" value="UDP-gal_transpt"/>
    <property type="match status" value="1"/>
</dbReference>
<evidence type="ECO:0000256" key="6">
    <source>
        <dbReference type="ARBA" id="ARBA00023136"/>
    </source>
</evidence>
<feature type="transmembrane region" description="Helical" evidence="7">
    <location>
        <begin position="71"/>
        <end position="95"/>
    </location>
</feature>
<keyword evidence="3" id="KW-0762">Sugar transport</keyword>
<feature type="transmembrane region" description="Helical" evidence="7">
    <location>
        <begin position="296"/>
        <end position="313"/>
    </location>
</feature>
<dbReference type="Proteomes" id="UP001642483">
    <property type="component" value="Unassembled WGS sequence"/>
</dbReference>
<dbReference type="InterPro" id="IPR007271">
    <property type="entry name" value="Nuc_sug_transpt"/>
</dbReference>
<evidence type="ECO:0000256" key="1">
    <source>
        <dbReference type="ARBA" id="ARBA00004653"/>
    </source>
</evidence>
<sequence>MDDKKSAVTEVQIEDKSVNKMNANYGSKMKYISLICLIIQNATLILTMRYARTREGNRFFATTAVVASETLKLITCLLIILFQCKGNVVTWAGFLYESIIKQPGDTLKLAIPSLIYMIQNNLLYVAVSNLPAAVFQVTYQLKIITTALFSVGMLGKSLSRLQWVSMVILFTGVAIVQVQTQASNKETVSTSIEQNAAMGLVAVVVSCVSSGFAGVYFEKILKGSKGSVWLRNIQLGMFGVLSGLFGVWSKDGSDVFAKGFFYGYDPLVWVIICNQAFGGLLVAVVIKYADNILKGFATSVSIIVSTVAAVFLFHFHVTLLFVIGAALVISAVYIYSLPKRKENVVIGAK</sequence>
<evidence type="ECO:0000313" key="9">
    <source>
        <dbReference type="Proteomes" id="UP001642483"/>
    </source>
</evidence>
<feature type="transmembrane region" description="Helical" evidence="7">
    <location>
        <begin position="107"/>
        <end position="127"/>
    </location>
</feature>
<dbReference type="NCBIfam" id="TIGR00803">
    <property type="entry name" value="nst"/>
    <property type="match status" value="1"/>
</dbReference>
<dbReference type="PANTHER" id="PTHR10231">
    <property type="entry name" value="NUCLEOTIDE-SUGAR TRANSMEMBRANE TRANSPORTER"/>
    <property type="match status" value="1"/>
</dbReference>
<keyword evidence="9" id="KW-1185">Reference proteome</keyword>